<comment type="similarity">
    <text evidence="2">Belongs to the major facilitator superfamily. EmrB family.</text>
</comment>
<dbReference type="InterPro" id="IPR011701">
    <property type="entry name" value="MFS"/>
</dbReference>
<dbReference type="NCBIfam" id="TIGR00711">
    <property type="entry name" value="efflux_EmrB"/>
    <property type="match status" value="1"/>
</dbReference>
<evidence type="ECO:0000256" key="3">
    <source>
        <dbReference type="ARBA" id="ARBA00022448"/>
    </source>
</evidence>
<dbReference type="Gene3D" id="1.20.1720.10">
    <property type="entry name" value="Multidrug resistance protein D"/>
    <property type="match status" value="1"/>
</dbReference>
<dbReference type="Gene3D" id="1.20.1250.20">
    <property type="entry name" value="MFS general substrate transporter like domains"/>
    <property type="match status" value="1"/>
</dbReference>
<feature type="transmembrane region" description="Helical" evidence="8">
    <location>
        <begin position="344"/>
        <end position="361"/>
    </location>
</feature>
<dbReference type="InterPro" id="IPR004638">
    <property type="entry name" value="EmrB-like"/>
</dbReference>
<evidence type="ECO:0000256" key="6">
    <source>
        <dbReference type="ARBA" id="ARBA00022989"/>
    </source>
</evidence>
<dbReference type="PANTHER" id="PTHR42718:SF9">
    <property type="entry name" value="MAJOR FACILITATOR SUPERFAMILY MULTIDRUG TRANSPORTER MFSC"/>
    <property type="match status" value="1"/>
</dbReference>
<feature type="transmembrane region" description="Helical" evidence="8">
    <location>
        <begin position="275"/>
        <end position="296"/>
    </location>
</feature>
<evidence type="ECO:0000256" key="4">
    <source>
        <dbReference type="ARBA" id="ARBA00022475"/>
    </source>
</evidence>
<feature type="transmembrane region" description="Helical" evidence="8">
    <location>
        <begin position="52"/>
        <end position="77"/>
    </location>
</feature>
<evidence type="ECO:0000256" key="5">
    <source>
        <dbReference type="ARBA" id="ARBA00022692"/>
    </source>
</evidence>
<dbReference type="PRINTS" id="PR01036">
    <property type="entry name" value="TCRTETB"/>
</dbReference>
<dbReference type="InterPro" id="IPR036259">
    <property type="entry name" value="MFS_trans_sf"/>
</dbReference>
<comment type="subcellular location">
    <subcellularLocation>
        <location evidence="1">Cell membrane</location>
        <topology evidence="1">Multi-pass membrane protein</topology>
    </subcellularLocation>
</comment>
<feature type="transmembrane region" description="Helical" evidence="8">
    <location>
        <begin position="84"/>
        <end position="108"/>
    </location>
</feature>
<dbReference type="Pfam" id="PF07690">
    <property type="entry name" value="MFS_1"/>
    <property type="match status" value="1"/>
</dbReference>
<evidence type="ECO:0000256" key="8">
    <source>
        <dbReference type="SAM" id="Phobius"/>
    </source>
</evidence>
<feature type="transmembrane region" description="Helical" evidence="8">
    <location>
        <begin position="445"/>
        <end position="467"/>
    </location>
</feature>
<dbReference type="RefSeq" id="WP_290196004.1">
    <property type="nucleotide sequence ID" value="NZ_CP047654.1"/>
</dbReference>
<dbReference type="PANTHER" id="PTHR42718">
    <property type="entry name" value="MAJOR FACILITATOR SUPERFAMILY MULTIDRUG TRANSPORTER MFSC"/>
    <property type="match status" value="1"/>
</dbReference>
<accession>A0ABU1ZZM5</accession>
<keyword evidence="6 8" id="KW-1133">Transmembrane helix</keyword>
<keyword evidence="11" id="KW-1185">Reference proteome</keyword>
<feature type="transmembrane region" description="Helical" evidence="8">
    <location>
        <begin position="114"/>
        <end position="135"/>
    </location>
</feature>
<reference evidence="10" key="1">
    <citation type="submission" date="2023-07" db="EMBL/GenBank/DDBJ databases">
        <title>Sequencing the genomes of 1000 actinobacteria strains.</title>
        <authorList>
            <person name="Klenk H.-P."/>
        </authorList>
    </citation>
    <scope>NUCLEOTIDE SEQUENCE</scope>
    <source>
        <strain evidence="10">DSM 107476</strain>
    </source>
</reference>
<feature type="transmembrane region" description="Helical" evidence="8">
    <location>
        <begin position="12"/>
        <end position="32"/>
    </location>
</feature>
<feature type="transmembrane region" description="Helical" evidence="8">
    <location>
        <begin position="412"/>
        <end position="433"/>
    </location>
</feature>
<protein>
    <submittedName>
        <fullName evidence="10">DHA2 family lincomycin resistance protein-like MFS transporter</fullName>
    </submittedName>
</protein>
<feature type="transmembrane region" description="Helical" evidence="8">
    <location>
        <begin position="236"/>
        <end position="255"/>
    </location>
</feature>
<evidence type="ECO:0000313" key="11">
    <source>
        <dbReference type="Proteomes" id="UP001180840"/>
    </source>
</evidence>
<proteinExistence type="inferred from homology"/>
<name>A0ABU1ZZM5_9CORY</name>
<evidence type="ECO:0000313" key="10">
    <source>
        <dbReference type="EMBL" id="MDR7330375.1"/>
    </source>
</evidence>
<gene>
    <name evidence="10" type="ORF">J2S39_002051</name>
</gene>
<dbReference type="EMBL" id="JAVDXZ010000001">
    <property type="protein sequence ID" value="MDR7330375.1"/>
    <property type="molecule type" value="Genomic_DNA"/>
</dbReference>
<organism evidence="10 11">
    <name type="scientific">Corynebacterium guangdongense</name>
    <dbReference type="NCBI Taxonomy" id="1783348"/>
    <lineage>
        <taxon>Bacteria</taxon>
        <taxon>Bacillati</taxon>
        <taxon>Actinomycetota</taxon>
        <taxon>Actinomycetes</taxon>
        <taxon>Mycobacteriales</taxon>
        <taxon>Corynebacteriaceae</taxon>
        <taxon>Corynebacterium</taxon>
    </lineage>
</organism>
<evidence type="ECO:0000256" key="7">
    <source>
        <dbReference type="ARBA" id="ARBA00023136"/>
    </source>
</evidence>
<feature type="transmembrane region" description="Helical" evidence="8">
    <location>
        <begin position="173"/>
        <end position="194"/>
    </location>
</feature>
<evidence type="ECO:0000259" key="9">
    <source>
        <dbReference type="PROSITE" id="PS50850"/>
    </source>
</evidence>
<dbReference type="Proteomes" id="UP001180840">
    <property type="component" value="Unassembled WGS sequence"/>
</dbReference>
<dbReference type="SUPFAM" id="SSF103473">
    <property type="entry name" value="MFS general substrate transporter"/>
    <property type="match status" value="2"/>
</dbReference>
<feature type="domain" description="Major facilitator superfamily (MFS) profile" evidence="9">
    <location>
        <begin position="19"/>
        <end position="472"/>
    </location>
</feature>
<keyword evidence="4" id="KW-1003">Cell membrane</keyword>
<dbReference type="InterPro" id="IPR020846">
    <property type="entry name" value="MFS_dom"/>
</dbReference>
<keyword evidence="5 8" id="KW-0812">Transmembrane</keyword>
<keyword evidence="3" id="KW-0813">Transport</keyword>
<feature type="transmembrane region" description="Helical" evidence="8">
    <location>
        <begin position="206"/>
        <end position="230"/>
    </location>
</feature>
<feature type="transmembrane region" description="Helical" evidence="8">
    <location>
        <begin position="367"/>
        <end position="391"/>
    </location>
</feature>
<comment type="caution">
    <text evidence="10">The sequence shown here is derived from an EMBL/GenBank/DDBJ whole genome shotgun (WGS) entry which is preliminary data.</text>
</comment>
<evidence type="ECO:0000256" key="2">
    <source>
        <dbReference type="ARBA" id="ARBA00008537"/>
    </source>
</evidence>
<sequence>MSTPDNRPADRLSGEVVMALVVLVLTSFVMMINETSLSVALPHIMAEFDVTAAIAQWLLTGVMLTMAIMMPTTGWILDRFTTRAVYLFAVIVFFLGTVLAAVSPAFWVMLLGRVFQAMGTAVMMPLLLTVVMTVVPSRRRGSIMGVISVVMAVGPALGPSFAGLMMTIGSWHLIFWVLVPGIAAAGVIGAWKLGNVGELKATPLDLISVLLSALAFGGLIYGLSSIGIVLDGGRGALIVVAAALVGVLSLVLFIWRQIAMGKKGRALLDLGPFGVRNFSFGLAAMVTIQFALFGVVNLLPMYLQGALLATALAAGMVNLPGGLVETVLSPIAGALYDRVGPRPLIITGTIIMSASLFWLSTIDENTAIGTVVWMFAVLSVALAMVLTPLMTNSLGSLSADLYSHGSAIMNTLLQLAGAAGTAVLIAVFSYINVAGGGNRAAMADGTARAFLVAAVVSLVAVALSFFITRPAGTREVVVDSLD</sequence>
<evidence type="ECO:0000256" key="1">
    <source>
        <dbReference type="ARBA" id="ARBA00004651"/>
    </source>
</evidence>
<dbReference type="PROSITE" id="PS50850">
    <property type="entry name" value="MFS"/>
    <property type="match status" value="1"/>
</dbReference>
<feature type="transmembrane region" description="Helical" evidence="8">
    <location>
        <begin position="302"/>
        <end position="324"/>
    </location>
</feature>
<keyword evidence="7 8" id="KW-0472">Membrane</keyword>